<feature type="transmembrane region" description="Helical" evidence="2">
    <location>
        <begin position="285"/>
        <end position="304"/>
    </location>
</feature>
<feature type="transmembrane region" description="Helical" evidence="2">
    <location>
        <begin position="43"/>
        <end position="63"/>
    </location>
</feature>
<dbReference type="PANTHER" id="PTHR43156:SF2">
    <property type="entry name" value="STAGE II SPORULATION PROTEIN E"/>
    <property type="match status" value="1"/>
</dbReference>
<dbReference type="Pfam" id="PF07228">
    <property type="entry name" value="SpoIIE"/>
    <property type="match status" value="1"/>
</dbReference>
<comment type="caution">
    <text evidence="4">The sequence shown here is derived from an EMBL/GenBank/DDBJ whole genome shotgun (WGS) entry which is preliminary data.</text>
</comment>
<keyword evidence="2" id="KW-0812">Transmembrane</keyword>
<keyword evidence="5" id="KW-1185">Reference proteome</keyword>
<feature type="domain" description="PPM-type phosphatase" evidence="3">
    <location>
        <begin position="354"/>
        <end position="566"/>
    </location>
</feature>
<organism evidence="4 5">
    <name type="scientific">Nocardioides humilatus</name>
    <dbReference type="NCBI Taxonomy" id="2607660"/>
    <lineage>
        <taxon>Bacteria</taxon>
        <taxon>Bacillati</taxon>
        <taxon>Actinomycetota</taxon>
        <taxon>Actinomycetes</taxon>
        <taxon>Propionibacteriales</taxon>
        <taxon>Nocardioidaceae</taxon>
        <taxon>Nocardioides</taxon>
    </lineage>
</organism>
<name>A0A5B1LAJ1_9ACTN</name>
<reference evidence="4 5" key="1">
    <citation type="submission" date="2019-09" db="EMBL/GenBank/DDBJ databases">
        <title>Nocardioides panacisoli sp. nov., isolated from the soil of a ginseng field.</title>
        <authorList>
            <person name="Cho C."/>
        </authorList>
    </citation>
    <scope>NUCLEOTIDE SEQUENCE [LARGE SCALE GENOMIC DNA]</scope>
    <source>
        <strain evidence="4 5">BN130099</strain>
    </source>
</reference>
<keyword evidence="2" id="KW-0472">Membrane</keyword>
<sequence length="573" mass="61893">MFCIQAAPHRLRCTYSPTRLEGRSHVARFAQRSNDDGRPSTTLAVVATVLIGILLTATASWAADRADESSERRLLETQAKQAAAVLSTAIFVIEQPLTTALQVQAAAGPDGNPSVFRRTFAVSMGEEALFVTASLWHKDPRGFEQLAAVGAQPGIEPQTPRMQDLLGRALDTSTSVVQRVEVGDRTRIAYARADPETGFVVYTERAIPKNRRARVDSDSAYANIHYAIYLGEETTLGSLTTTDMDPADLPLGDPTYATTIPFGDTVLTLVVQPTDHLGSPLGRHLPALLLIGGLLLTFATALIARQLFGARLRAEADATTINDLYEQVHQRYDDEREMSLRLQRALLPQVNPSIPELEIASRYVAGTQDIEIGGDWYSVIELGEHHFGFVVGDVSGHGIDAVATMARARFTLRAYLLDGNAPHEALAKASRQFDVAEDGHIVTAVVGLGDRSTGEVTFANAGHPLPLVLAPEGSVYVPMPVGPPLGVGTTDYEPATFTVPVGATLLAYTDGLVERRTEDIELGMQRLLDAADHHADEQVTELLSSLLEDMRSNEAPDDIALLALHRLATNNVS</sequence>
<dbReference type="GO" id="GO:0016791">
    <property type="term" value="F:phosphatase activity"/>
    <property type="evidence" value="ECO:0007669"/>
    <property type="project" value="TreeGrafter"/>
</dbReference>
<gene>
    <name evidence="4" type="ORF">F0U44_16555</name>
</gene>
<dbReference type="EMBL" id="VUJV01000006">
    <property type="protein sequence ID" value="KAA1416800.1"/>
    <property type="molecule type" value="Genomic_DNA"/>
</dbReference>
<dbReference type="Proteomes" id="UP000325003">
    <property type="component" value="Unassembled WGS sequence"/>
</dbReference>
<protein>
    <submittedName>
        <fullName evidence="4">Serine/threonine-protein phosphatase</fullName>
    </submittedName>
</protein>
<keyword evidence="1" id="KW-0378">Hydrolase</keyword>
<dbReference type="InterPro" id="IPR036457">
    <property type="entry name" value="PPM-type-like_dom_sf"/>
</dbReference>
<dbReference type="PANTHER" id="PTHR43156">
    <property type="entry name" value="STAGE II SPORULATION PROTEIN E-RELATED"/>
    <property type="match status" value="1"/>
</dbReference>
<dbReference type="AlphaFoldDB" id="A0A5B1LAJ1"/>
<keyword evidence="2" id="KW-1133">Transmembrane helix</keyword>
<evidence type="ECO:0000259" key="3">
    <source>
        <dbReference type="SMART" id="SM00331"/>
    </source>
</evidence>
<dbReference type="InterPro" id="IPR052016">
    <property type="entry name" value="Bact_Sigma-Reg"/>
</dbReference>
<reference evidence="4 5" key="2">
    <citation type="submission" date="2019-09" db="EMBL/GenBank/DDBJ databases">
        <authorList>
            <person name="Jin C."/>
        </authorList>
    </citation>
    <scope>NUCLEOTIDE SEQUENCE [LARGE SCALE GENOMIC DNA]</scope>
    <source>
        <strain evidence="4 5">BN130099</strain>
    </source>
</reference>
<evidence type="ECO:0000313" key="4">
    <source>
        <dbReference type="EMBL" id="KAA1416800.1"/>
    </source>
</evidence>
<dbReference type="Gene3D" id="3.60.40.10">
    <property type="entry name" value="PPM-type phosphatase domain"/>
    <property type="match status" value="1"/>
</dbReference>
<accession>A0A5B1LAJ1</accession>
<proteinExistence type="predicted"/>
<dbReference type="SUPFAM" id="SSF81606">
    <property type="entry name" value="PP2C-like"/>
    <property type="match status" value="1"/>
</dbReference>
<evidence type="ECO:0000256" key="1">
    <source>
        <dbReference type="ARBA" id="ARBA00022801"/>
    </source>
</evidence>
<dbReference type="InterPro" id="IPR001932">
    <property type="entry name" value="PPM-type_phosphatase-like_dom"/>
</dbReference>
<dbReference type="SMART" id="SM00331">
    <property type="entry name" value="PP2C_SIG"/>
    <property type="match status" value="1"/>
</dbReference>
<evidence type="ECO:0000313" key="5">
    <source>
        <dbReference type="Proteomes" id="UP000325003"/>
    </source>
</evidence>
<evidence type="ECO:0000256" key="2">
    <source>
        <dbReference type="SAM" id="Phobius"/>
    </source>
</evidence>